<dbReference type="Proteomes" id="UP001162501">
    <property type="component" value="Chromosome 33"/>
</dbReference>
<accession>A0AC59ZRY1</accession>
<dbReference type="EMBL" id="OX596117">
    <property type="protein sequence ID" value="CAN0494996.1"/>
    <property type="molecule type" value="Genomic_DNA"/>
</dbReference>
<name>A0AC59ZRY1_RANTA</name>
<proteinExistence type="predicted"/>
<evidence type="ECO:0000313" key="1">
    <source>
        <dbReference type="EMBL" id="CAN0494996.1"/>
    </source>
</evidence>
<reference evidence="1" key="2">
    <citation type="submission" date="2025-03" db="EMBL/GenBank/DDBJ databases">
        <authorList>
            <consortium name="ELIXIR-Norway"/>
            <consortium name="Elixir Norway"/>
        </authorList>
    </citation>
    <scope>NUCLEOTIDE SEQUENCE</scope>
</reference>
<gene>
    <name evidence="1" type="ORF">MRATA1EN22A_LOCUS21925</name>
</gene>
<evidence type="ECO:0000313" key="2">
    <source>
        <dbReference type="Proteomes" id="UP001162501"/>
    </source>
</evidence>
<sequence length="128" mass="13566">MTIPPPKKDQAAGEDRPLTREGSQAPSGRLQLAATRLSRWAPDGPRAPDRGRLGQQSRRLVRTTPRWGCGTRVVGRGSEGGPRGHTWMAQPQGGLEEGIGACPGPPSPTPEARRPPRPPAFRAAAPGD</sequence>
<protein>
    <submittedName>
        <fullName evidence="1">Uncharacterized protein</fullName>
    </submittedName>
</protein>
<organism evidence="1 2">
    <name type="scientific">Rangifer tarandus platyrhynchus</name>
    <name type="common">Svalbard reindeer</name>
    <dbReference type="NCBI Taxonomy" id="3082113"/>
    <lineage>
        <taxon>Eukaryota</taxon>
        <taxon>Metazoa</taxon>
        <taxon>Chordata</taxon>
        <taxon>Craniata</taxon>
        <taxon>Vertebrata</taxon>
        <taxon>Euteleostomi</taxon>
        <taxon>Mammalia</taxon>
        <taxon>Eutheria</taxon>
        <taxon>Laurasiatheria</taxon>
        <taxon>Artiodactyla</taxon>
        <taxon>Ruminantia</taxon>
        <taxon>Pecora</taxon>
        <taxon>Cervidae</taxon>
        <taxon>Odocoileinae</taxon>
        <taxon>Rangifer</taxon>
    </lineage>
</organism>
<reference evidence="1" key="1">
    <citation type="submission" date="2023-05" db="EMBL/GenBank/DDBJ databases">
        <authorList>
            <consortium name="ELIXIR-Norway"/>
        </authorList>
    </citation>
    <scope>NUCLEOTIDE SEQUENCE</scope>
</reference>